<evidence type="ECO:0000256" key="3">
    <source>
        <dbReference type="ARBA" id="ARBA00022617"/>
    </source>
</evidence>
<dbReference type="Proteomes" id="UP001302126">
    <property type="component" value="Unassembled WGS sequence"/>
</dbReference>
<dbReference type="Pfam" id="PF00067">
    <property type="entry name" value="p450"/>
    <property type="match status" value="1"/>
</dbReference>
<dbReference type="InterPro" id="IPR002401">
    <property type="entry name" value="Cyt_P450_E_grp-I"/>
</dbReference>
<dbReference type="EMBL" id="MU864677">
    <property type="protein sequence ID" value="KAK4182343.1"/>
    <property type="molecule type" value="Genomic_DNA"/>
</dbReference>
<evidence type="ECO:0000313" key="10">
    <source>
        <dbReference type="Proteomes" id="UP001302126"/>
    </source>
</evidence>
<protein>
    <submittedName>
        <fullName evidence="9">Cytochrome P450</fullName>
    </submittedName>
</protein>
<dbReference type="GO" id="GO:0005506">
    <property type="term" value="F:iron ion binding"/>
    <property type="evidence" value="ECO:0007669"/>
    <property type="project" value="InterPro"/>
</dbReference>
<evidence type="ECO:0000256" key="4">
    <source>
        <dbReference type="ARBA" id="ARBA00022723"/>
    </source>
</evidence>
<evidence type="ECO:0000256" key="7">
    <source>
        <dbReference type="ARBA" id="ARBA00023033"/>
    </source>
</evidence>
<proteinExistence type="inferred from homology"/>
<keyword evidence="7" id="KW-0503">Monooxygenase</keyword>
<evidence type="ECO:0000313" key="9">
    <source>
        <dbReference type="EMBL" id="KAK4182343.1"/>
    </source>
</evidence>
<keyword evidence="5" id="KW-0560">Oxidoreductase</keyword>
<keyword evidence="4 8" id="KW-0479">Metal-binding</keyword>
<reference evidence="9" key="1">
    <citation type="journal article" date="2023" name="Mol. Phylogenet. Evol.">
        <title>Genome-scale phylogeny and comparative genomics of the fungal order Sordariales.</title>
        <authorList>
            <person name="Hensen N."/>
            <person name="Bonometti L."/>
            <person name="Westerberg I."/>
            <person name="Brannstrom I.O."/>
            <person name="Guillou S."/>
            <person name="Cros-Aarteil S."/>
            <person name="Calhoun S."/>
            <person name="Haridas S."/>
            <person name="Kuo A."/>
            <person name="Mondo S."/>
            <person name="Pangilinan J."/>
            <person name="Riley R."/>
            <person name="LaButti K."/>
            <person name="Andreopoulos B."/>
            <person name="Lipzen A."/>
            <person name="Chen C."/>
            <person name="Yan M."/>
            <person name="Daum C."/>
            <person name="Ng V."/>
            <person name="Clum A."/>
            <person name="Steindorff A."/>
            <person name="Ohm R.A."/>
            <person name="Martin F."/>
            <person name="Silar P."/>
            <person name="Natvig D.O."/>
            <person name="Lalanne C."/>
            <person name="Gautier V."/>
            <person name="Ament-Velasquez S.L."/>
            <person name="Kruys A."/>
            <person name="Hutchinson M.I."/>
            <person name="Powell A.J."/>
            <person name="Barry K."/>
            <person name="Miller A.N."/>
            <person name="Grigoriev I.V."/>
            <person name="Debuchy R."/>
            <person name="Gladieux P."/>
            <person name="Hiltunen Thoren M."/>
            <person name="Johannesson H."/>
        </authorList>
    </citation>
    <scope>NUCLEOTIDE SEQUENCE</scope>
    <source>
        <strain evidence="9">PSN309</strain>
    </source>
</reference>
<dbReference type="PANTHER" id="PTHR24305">
    <property type="entry name" value="CYTOCHROME P450"/>
    <property type="match status" value="1"/>
</dbReference>
<gene>
    <name evidence="9" type="ORF">QBC35DRAFT_548134</name>
</gene>
<dbReference type="InterPro" id="IPR050121">
    <property type="entry name" value="Cytochrome_P450_monoxygenase"/>
</dbReference>
<dbReference type="PANTHER" id="PTHR24305:SF29">
    <property type="entry name" value="BENZOATE-PARA-HYDROXYLASE"/>
    <property type="match status" value="1"/>
</dbReference>
<dbReference type="AlphaFoldDB" id="A0AAN6WHT9"/>
<dbReference type="SUPFAM" id="SSF48264">
    <property type="entry name" value="Cytochrome P450"/>
    <property type="match status" value="1"/>
</dbReference>
<evidence type="ECO:0000256" key="5">
    <source>
        <dbReference type="ARBA" id="ARBA00023002"/>
    </source>
</evidence>
<organism evidence="9 10">
    <name type="scientific">Podospora australis</name>
    <dbReference type="NCBI Taxonomy" id="1536484"/>
    <lineage>
        <taxon>Eukaryota</taxon>
        <taxon>Fungi</taxon>
        <taxon>Dikarya</taxon>
        <taxon>Ascomycota</taxon>
        <taxon>Pezizomycotina</taxon>
        <taxon>Sordariomycetes</taxon>
        <taxon>Sordariomycetidae</taxon>
        <taxon>Sordariales</taxon>
        <taxon>Podosporaceae</taxon>
        <taxon>Podospora</taxon>
    </lineage>
</organism>
<sequence length="140" mass="16189">MRLLYPKTTNLLRAVPPKGATISGHFVSSGTTVAVNHWAVYRSSKHWTRSTEFLPERWLGDEEFKNDKRSALNPFQTGPRACLGRNLAMLELRLILASLLWWFDLEPSADSPKRGEWESSMRSQAVWERPHLMVRVKKRV</sequence>
<dbReference type="InterPro" id="IPR001128">
    <property type="entry name" value="Cyt_P450"/>
</dbReference>
<comment type="similarity">
    <text evidence="2">Belongs to the cytochrome P450 family.</text>
</comment>
<comment type="cofactor">
    <cofactor evidence="1 8">
        <name>heme</name>
        <dbReference type="ChEBI" id="CHEBI:30413"/>
    </cofactor>
</comment>
<keyword evidence="3 8" id="KW-0349">Heme</keyword>
<name>A0AAN6WHT9_9PEZI</name>
<dbReference type="InterPro" id="IPR036396">
    <property type="entry name" value="Cyt_P450_sf"/>
</dbReference>
<evidence type="ECO:0000256" key="1">
    <source>
        <dbReference type="ARBA" id="ARBA00001971"/>
    </source>
</evidence>
<evidence type="ECO:0000256" key="2">
    <source>
        <dbReference type="ARBA" id="ARBA00010617"/>
    </source>
</evidence>
<dbReference type="GO" id="GO:0004497">
    <property type="term" value="F:monooxygenase activity"/>
    <property type="evidence" value="ECO:0007669"/>
    <property type="project" value="UniProtKB-KW"/>
</dbReference>
<keyword evidence="10" id="KW-1185">Reference proteome</keyword>
<dbReference type="Gene3D" id="1.10.630.10">
    <property type="entry name" value="Cytochrome P450"/>
    <property type="match status" value="1"/>
</dbReference>
<accession>A0AAN6WHT9</accession>
<comment type="caution">
    <text evidence="9">The sequence shown here is derived from an EMBL/GenBank/DDBJ whole genome shotgun (WGS) entry which is preliminary data.</text>
</comment>
<dbReference type="GO" id="GO:0020037">
    <property type="term" value="F:heme binding"/>
    <property type="evidence" value="ECO:0007669"/>
    <property type="project" value="InterPro"/>
</dbReference>
<dbReference type="PRINTS" id="PR00463">
    <property type="entry name" value="EP450I"/>
</dbReference>
<evidence type="ECO:0000256" key="6">
    <source>
        <dbReference type="ARBA" id="ARBA00023004"/>
    </source>
</evidence>
<reference evidence="9" key="2">
    <citation type="submission" date="2023-05" db="EMBL/GenBank/DDBJ databases">
        <authorList>
            <consortium name="Lawrence Berkeley National Laboratory"/>
            <person name="Steindorff A."/>
            <person name="Hensen N."/>
            <person name="Bonometti L."/>
            <person name="Westerberg I."/>
            <person name="Brannstrom I.O."/>
            <person name="Guillou S."/>
            <person name="Cros-Aarteil S."/>
            <person name="Calhoun S."/>
            <person name="Haridas S."/>
            <person name="Kuo A."/>
            <person name="Mondo S."/>
            <person name="Pangilinan J."/>
            <person name="Riley R."/>
            <person name="Labutti K."/>
            <person name="Andreopoulos B."/>
            <person name="Lipzen A."/>
            <person name="Chen C."/>
            <person name="Yanf M."/>
            <person name="Daum C."/>
            <person name="Ng V."/>
            <person name="Clum A."/>
            <person name="Ohm R."/>
            <person name="Martin F."/>
            <person name="Silar P."/>
            <person name="Natvig D."/>
            <person name="Lalanne C."/>
            <person name="Gautier V."/>
            <person name="Ament-Velasquez S.L."/>
            <person name="Kruys A."/>
            <person name="Hutchinson M.I."/>
            <person name="Powell A.J."/>
            <person name="Barry K."/>
            <person name="Miller A.N."/>
            <person name="Grigoriev I.V."/>
            <person name="Debuchy R."/>
            <person name="Gladieux P."/>
            <person name="Thoren M.H."/>
            <person name="Johannesson H."/>
        </authorList>
    </citation>
    <scope>NUCLEOTIDE SEQUENCE</scope>
    <source>
        <strain evidence="9">PSN309</strain>
    </source>
</reference>
<feature type="binding site" description="axial binding residue" evidence="8">
    <location>
        <position position="82"/>
    </location>
    <ligand>
        <name>heme</name>
        <dbReference type="ChEBI" id="CHEBI:30413"/>
    </ligand>
    <ligandPart>
        <name>Fe</name>
        <dbReference type="ChEBI" id="CHEBI:18248"/>
    </ligandPart>
</feature>
<dbReference type="GO" id="GO:0016705">
    <property type="term" value="F:oxidoreductase activity, acting on paired donors, with incorporation or reduction of molecular oxygen"/>
    <property type="evidence" value="ECO:0007669"/>
    <property type="project" value="InterPro"/>
</dbReference>
<keyword evidence="6 8" id="KW-0408">Iron</keyword>
<evidence type="ECO:0000256" key="8">
    <source>
        <dbReference type="PIRSR" id="PIRSR602401-1"/>
    </source>
</evidence>